<dbReference type="InterPro" id="IPR005543">
    <property type="entry name" value="PASTA_dom"/>
</dbReference>
<feature type="domain" description="Protein kinase" evidence="11">
    <location>
        <begin position="30"/>
        <end position="299"/>
    </location>
</feature>
<dbReference type="PROSITE" id="PS00108">
    <property type="entry name" value="PROTEIN_KINASE_ST"/>
    <property type="match status" value="1"/>
</dbReference>
<dbReference type="PANTHER" id="PTHR43289:SF34">
    <property type="entry name" value="SERINE_THREONINE-PROTEIN KINASE YBDM-RELATED"/>
    <property type="match status" value="1"/>
</dbReference>
<evidence type="ECO:0000256" key="10">
    <source>
        <dbReference type="SAM" id="Phobius"/>
    </source>
</evidence>
<feature type="compositionally biased region" description="Basic and acidic residues" evidence="9">
    <location>
        <begin position="345"/>
        <end position="356"/>
    </location>
</feature>
<keyword evidence="3" id="KW-0808">Transferase</keyword>
<feature type="domain" description="PASTA" evidence="12">
    <location>
        <begin position="502"/>
        <end position="567"/>
    </location>
</feature>
<evidence type="ECO:0000313" key="13">
    <source>
        <dbReference type="EMBL" id="GAA5151273.1"/>
    </source>
</evidence>
<dbReference type="EMBL" id="BAABKG010000003">
    <property type="protein sequence ID" value="GAA5151273.1"/>
    <property type="molecule type" value="Genomic_DNA"/>
</dbReference>
<keyword evidence="10" id="KW-0812">Transmembrane</keyword>
<evidence type="ECO:0000259" key="12">
    <source>
        <dbReference type="PROSITE" id="PS51178"/>
    </source>
</evidence>
<dbReference type="Pfam" id="PF03793">
    <property type="entry name" value="PASTA"/>
    <property type="match status" value="4"/>
</dbReference>
<dbReference type="GO" id="GO:0016301">
    <property type="term" value="F:kinase activity"/>
    <property type="evidence" value="ECO:0007669"/>
    <property type="project" value="UniProtKB-KW"/>
</dbReference>
<evidence type="ECO:0000313" key="14">
    <source>
        <dbReference type="Proteomes" id="UP001500221"/>
    </source>
</evidence>
<evidence type="ECO:0000259" key="11">
    <source>
        <dbReference type="PROSITE" id="PS50011"/>
    </source>
</evidence>
<evidence type="ECO:0000256" key="9">
    <source>
        <dbReference type="SAM" id="MobiDB-lite"/>
    </source>
</evidence>
<feature type="compositionally biased region" description="Pro residues" evidence="9">
    <location>
        <begin position="382"/>
        <end position="391"/>
    </location>
</feature>
<dbReference type="InterPro" id="IPR008271">
    <property type="entry name" value="Ser/Thr_kinase_AS"/>
</dbReference>
<dbReference type="RefSeq" id="WP_345460031.1">
    <property type="nucleotide sequence ID" value="NZ_BAABKG010000003.1"/>
</dbReference>
<dbReference type="CDD" id="cd06577">
    <property type="entry name" value="PASTA_pknB"/>
    <property type="match status" value="4"/>
</dbReference>
<comment type="caution">
    <text evidence="13">The sequence shown here is derived from an EMBL/GenBank/DDBJ whole genome shotgun (WGS) entry which is preliminary data.</text>
</comment>
<dbReference type="Gene3D" id="1.10.510.10">
    <property type="entry name" value="Transferase(Phosphotransferase) domain 1"/>
    <property type="match status" value="1"/>
</dbReference>
<feature type="region of interest" description="Disordered" evidence="9">
    <location>
        <begin position="1"/>
        <end position="26"/>
    </location>
</feature>
<dbReference type="SMART" id="SM00220">
    <property type="entry name" value="S_TKc"/>
    <property type="match status" value="1"/>
</dbReference>
<dbReference type="InterPro" id="IPR011009">
    <property type="entry name" value="Kinase-like_dom_sf"/>
</dbReference>
<protein>
    <recommendedName>
        <fullName evidence="1">non-specific serine/threonine protein kinase</fullName>
        <ecNumber evidence="1">2.7.11.1</ecNumber>
    </recommendedName>
</protein>
<evidence type="ECO:0000256" key="1">
    <source>
        <dbReference type="ARBA" id="ARBA00012513"/>
    </source>
</evidence>
<keyword evidence="6" id="KW-0067">ATP-binding</keyword>
<keyword evidence="5 13" id="KW-0418">Kinase</keyword>
<organism evidence="13 14">
    <name type="scientific">Nocardioides marinquilinus</name>
    <dbReference type="NCBI Taxonomy" id="1210400"/>
    <lineage>
        <taxon>Bacteria</taxon>
        <taxon>Bacillati</taxon>
        <taxon>Actinomycetota</taxon>
        <taxon>Actinomycetes</taxon>
        <taxon>Propionibacteriales</taxon>
        <taxon>Nocardioidaceae</taxon>
        <taxon>Nocardioides</taxon>
    </lineage>
</organism>
<feature type="domain" description="PASTA" evidence="12">
    <location>
        <begin position="434"/>
        <end position="501"/>
    </location>
</feature>
<dbReference type="PROSITE" id="PS50011">
    <property type="entry name" value="PROTEIN_KINASE_DOM"/>
    <property type="match status" value="1"/>
</dbReference>
<keyword evidence="10" id="KW-0472">Membrane</keyword>
<keyword evidence="10" id="KW-1133">Transmembrane helix</keyword>
<keyword evidence="13" id="KW-0413">Isomerase</keyword>
<dbReference type="EC" id="2.7.11.1" evidence="1"/>
<comment type="catalytic activity">
    <reaction evidence="8">
        <text>L-seryl-[protein] + ATP = O-phospho-L-seryl-[protein] + ADP + H(+)</text>
        <dbReference type="Rhea" id="RHEA:17989"/>
        <dbReference type="Rhea" id="RHEA-COMP:9863"/>
        <dbReference type="Rhea" id="RHEA-COMP:11604"/>
        <dbReference type="ChEBI" id="CHEBI:15378"/>
        <dbReference type="ChEBI" id="CHEBI:29999"/>
        <dbReference type="ChEBI" id="CHEBI:30616"/>
        <dbReference type="ChEBI" id="CHEBI:83421"/>
        <dbReference type="ChEBI" id="CHEBI:456216"/>
        <dbReference type="EC" id="2.7.11.1"/>
    </reaction>
</comment>
<evidence type="ECO:0000256" key="8">
    <source>
        <dbReference type="ARBA" id="ARBA00048679"/>
    </source>
</evidence>
<dbReference type="Proteomes" id="UP001500221">
    <property type="component" value="Unassembled WGS sequence"/>
</dbReference>
<feature type="transmembrane region" description="Helical" evidence="10">
    <location>
        <begin position="413"/>
        <end position="432"/>
    </location>
</feature>
<dbReference type="GO" id="GO:0016853">
    <property type="term" value="F:isomerase activity"/>
    <property type="evidence" value="ECO:0007669"/>
    <property type="project" value="UniProtKB-KW"/>
</dbReference>
<evidence type="ECO:0000256" key="2">
    <source>
        <dbReference type="ARBA" id="ARBA00022527"/>
    </source>
</evidence>
<evidence type="ECO:0000256" key="3">
    <source>
        <dbReference type="ARBA" id="ARBA00022679"/>
    </source>
</evidence>
<reference evidence="14" key="1">
    <citation type="journal article" date="2019" name="Int. J. Syst. Evol. Microbiol.">
        <title>The Global Catalogue of Microorganisms (GCM) 10K type strain sequencing project: providing services to taxonomists for standard genome sequencing and annotation.</title>
        <authorList>
            <consortium name="The Broad Institute Genomics Platform"/>
            <consortium name="The Broad Institute Genome Sequencing Center for Infectious Disease"/>
            <person name="Wu L."/>
            <person name="Ma J."/>
        </authorList>
    </citation>
    <scope>NUCLEOTIDE SEQUENCE [LARGE SCALE GENOMIC DNA]</scope>
    <source>
        <strain evidence="14">JCM 18459</strain>
    </source>
</reference>
<dbReference type="PANTHER" id="PTHR43289">
    <property type="entry name" value="MITOGEN-ACTIVATED PROTEIN KINASE KINASE KINASE 20-RELATED"/>
    <property type="match status" value="1"/>
</dbReference>
<accession>A0ABP9PSG3</accession>
<keyword evidence="4" id="KW-0547">Nucleotide-binding</keyword>
<name>A0ABP9PSG3_9ACTN</name>
<dbReference type="InterPro" id="IPR000719">
    <property type="entry name" value="Prot_kinase_dom"/>
</dbReference>
<dbReference type="Gene3D" id="3.30.10.20">
    <property type="match status" value="4"/>
</dbReference>
<keyword evidence="2" id="KW-0723">Serine/threonine-protein kinase</keyword>
<gene>
    <name evidence="13" type="primary">pknB_2</name>
    <name evidence="13" type="ORF">GCM10023340_29880</name>
</gene>
<dbReference type="Pfam" id="PF00069">
    <property type="entry name" value="Pkinase"/>
    <property type="match status" value="1"/>
</dbReference>
<evidence type="ECO:0000256" key="6">
    <source>
        <dbReference type="ARBA" id="ARBA00022840"/>
    </source>
</evidence>
<evidence type="ECO:0000256" key="4">
    <source>
        <dbReference type="ARBA" id="ARBA00022741"/>
    </source>
</evidence>
<feature type="region of interest" description="Disordered" evidence="9">
    <location>
        <begin position="323"/>
        <end position="357"/>
    </location>
</feature>
<dbReference type="CDD" id="cd14014">
    <property type="entry name" value="STKc_PknB_like"/>
    <property type="match status" value="1"/>
</dbReference>
<dbReference type="Gene3D" id="3.30.200.20">
    <property type="entry name" value="Phosphorylase Kinase, domain 1"/>
    <property type="match status" value="1"/>
</dbReference>
<dbReference type="PROSITE" id="PS51178">
    <property type="entry name" value="PASTA"/>
    <property type="match status" value="4"/>
</dbReference>
<feature type="region of interest" description="Disordered" evidence="9">
    <location>
        <begin position="370"/>
        <end position="406"/>
    </location>
</feature>
<sequence>MHPRTDARTDARASAQPPAPDDPRLLDGRYLVGPRIARGGMASVHEALDTRLDRTVAVKIMHAGLADSAADVADRFVREARSAARLSHPHIVSVYDQGDDDGAVFLVMELVRGHTLRDVISAESPMRPARALALLEPVLSALAAAHRAGIVHRDVKPENVLISDDPADSGPGRVKVADFGLARAVTADTRHTATQGVLIGTVSYLAPELVTDGRADARADVYAAGVVLCEMLTGVKPHQGETPIQVAYRHVHHDVPPPSALVPGLPAYVDALVARATARDRAQRPADAGVLLHQAHRVLQALRDGVRDDPELTVDLALHTAASDAPDRPDDVRALFDDSATAPDPADRLRRLDEPAVRPPVAEVRTVREQVAHRTTALPVREPGPTPVPPPDARRRPRRPDEPPRTRVRTGRLLLLVALVIALAVGAGAFWFGSARYTETPSVLGQQRDAAVAALEDADLDVAFADPVYDTDRPAGVVVAADPSGGSQVLPGDTVTLTLSLGDLRVPTVRNLDEDAAQDALLERQLDFGKSIGRFSETKPEGTVLASKPPAGTELDPGDTVDLVVSRGREPIPVGSWVGDDVDSVRTALEQRGLELDVTEERFDDGLPEGAVISQQPTRGTLYRGDTVTVVVSKGPELVEVPSVRLSGVEVAEQTLRDAGFDVDVEQDDVYYGLGFAVRTDPEAGSMAPRGSTITVYVV</sequence>
<evidence type="ECO:0000256" key="7">
    <source>
        <dbReference type="ARBA" id="ARBA00047899"/>
    </source>
</evidence>
<feature type="compositionally biased region" description="Basic and acidic residues" evidence="9">
    <location>
        <begin position="325"/>
        <end position="336"/>
    </location>
</feature>
<feature type="domain" description="PASTA" evidence="12">
    <location>
        <begin position="635"/>
        <end position="699"/>
    </location>
</feature>
<evidence type="ECO:0000256" key="5">
    <source>
        <dbReference type="ARBA" id="ARBA00022777"/>
    </source>
</evidence>
<proteinExistence type="predicted"/>
<comment type="catalytic activity">
    <reaction evidence="7">
        <text>L-threonyl-[protein] + ATP = O-phospho-L-threonyl-[protein] + ADP + H(+)</text>
        <dbReference type="Rhea" id="RHEA:46608"/>
        <dbReference type="Rhea" id="RHEA-COMP:11060"/>
        <dbReference type="Rhea" id="RHEA-COMP:11605"/>
        <dbReference type="ChEBI" id="CHEBI:15378"/>
        <dbReference type="ChEBI" id="CHEBI:30013"/>
        <dbReference type="ChEBI" id="CHEBI:30616"/>
        <dbReference type="ChEBI" id="CHEBI:61977"/>
        <dbReference type="ChEBI" id="CHEBI:456216"/>
        <dbReference type="EC" id="2.7.11.1"/>
    </reaction>
</comment>
<feature type="compositionally biased region" description="Basic and acidic residues" evidence="9">
    <location>
        <begin position="1"/>
        <end position="11"/>
    </location>
</feature>
<feature type="domain" description="PASTA" evidence="12">
    <location>
        <begin position="568"/>
        <end position="634"/>
    </location>
</feature>
<dbReference type="SMART" id="SM00740">
    <property type="entry name" value="PASTA"/>
    <property type="match status" value="4"/>
</dbReference>
<dbReference type="SUPFAM" id="SSF56112">
    <property type="entry name" value="Protein kinase-like (PK-like)"/>
    <property type="match status" value="1"/>
</dbReference>
<keyword evidence="14" id="KW-1185">Reference proteome</keyword>